<comment type="caution">
    <text evidence="3">The sequence shown here is derived from an EMBL/GenBank/DDBJ whole genome shotgun (WGS) entry which is preliminary data.</text>
</comment>
<sequence>MGARRIGGCRTDRPPGAAGPNPNGGGQRPGRGGVLGGPRVRGPRRDQRRLRGTAQPGVRPRGSGGRVVRADRGRPGVRAAAEPPRQRGDVPARVPVVTLAGALALLLRSGGDWSISGLIIVIGVGLIGAGSFTADPITRRVRWGEITATGVLHEYFSIGAFLGVPVRELVAGPDVPVDQAPLVAACCFATAVACAVLFALAVLGFAWLPDFEPYAGLYQRIMPWLGFGWLVLLSVFLRGARSSRAFNVRVGTA</sequence>
<proteinExistence type="predicted"/>
<name>A0A4R4UIF3_9PSEU</name>
<feature type="compositionally biased region" description="Gly residues" evidence="1">
    <location>
        <begin position="22"/>
        <end position="36"/>
    </location>
</feature>
<gene>
    <name evidence="3" type="ORF">E1161_15775</name>
</gene>
<keyword evidence="4" id="KW-1185">Reference proteome</keyword>
<dbReference type="Proteomes" id="UP000294744">
    <property type="component" value="Unassembled WGS sequence"/>
</dbReference>
<evidence type="ECO:0000256" key="1">
    <source>
        <dbReference type="SAM" id="MobiDB-lite"/>
    </source>
</evidence>
<reference evidence="3 4" key="1">
    <citation type="submission" date="2019-03" db="EMBL/GenBank/DDBJ databases">
        <title>Draft genome sequences of novel Actinobacteria.</title>
        <authorList>
            <person name="Sahin N."/>
            <person name="Ay H."/>
            <person name="Saygin H."/>
        </authorList>
    </citation>
    <scope>NUCLEOTIDE SEQUENCE [LARGE SCALE GENOMIC DNA]</scope>
    <source>
        <strain evidence="3 4">16K404</strain>
    </source>
</reference>
<dbReference type="AlphaFoldDB" id="A0A4R4UIF3"/>
<organism evidence="3 4">
    <name type="scientific">Saccharopolyspora aridisoli</name>
    <dbReference type="NCBI Taxonomy" id="2530385"/>
    <lineage>
        <taxon>Bacteria</taxon>
        <taxon>Bacillati</taxon>
        <taxon>Actinomycetota</taxon>
        <taxon>Actinomycetes</taxon>
        <taxon>Pseudonocardiales</taxon>
        <taxon>Pseudonocardiaceae</taxon>
        <taxon>Saccharopolyspora</taxon>
    </lineage>
</organism>
<dbReference type="InterPro" id="IPR009339">
    <property type="entry name" value="DUF998"/>
</dbReference>
<dbReference type="EMBL" id="SMKV01000017">
    <property type="protein sequence ID" value="TDC91678.1"/>
    <property type="molecule type" value="Genomic_DNA"/>
</dbReference>
<evidence type="ECO:0000313" key="4">
    <source>
        <dbReference type="Proteomes" id="UP000294744"/>
    </source>
</evidence>
<keyword evidence="2" id="KW-1133">Transmembrane helix</keyword>
<dbReference type="OrthoDB" id="8159487at2"/>
<dbReference type="Pfam" id="PF06197">
    <property type="entry name" value="DUF998"/>
    <property type="match status" value="1"/>
</dbReference>
<evidence type="ECO:0000313" key="3">
    <source>
        <dbReference type="EMBL" id="TDC91678.1"/>
    </source>
</evidence>
<feature type="region of interest" description="Disordered" evidence="1">
    <location>
        <begin position="1"/>
        <end position="89"/>
    </location>
</feature>
<feature type="transmembrane region" description="Helical" evidence="2">
    <location>
        <begin position="221"/>
        <end position="240"/>
    </location>
</feature>
<accession>A0A4R4UIF3</accession>
<feature type="transmembrane region" description="Helical" evidence="2">
    <location>
        <begin position="182"/>
        <end position="209"/>
    </location>
</feature>
<protein>
    <submittedName>
        <fullName evidence="3">DUF998 domain-containing protein</fullName>
    </submittedName>
</protein>
<keyword evidence="2" id="KW-0472">Membrane</keyword>
<keyword evidence="2" id="KW-0812">Transmembrane</keyword>
<evidence type="ECO:0000256" key="2">
    <source>
        <dbReference type="SAM" id="Phobius"/>
    </source>
</evidence>
<feature type="transmembrane region" description="Helical" evidence="2">
    <location>
        <begin position="113"/>
        <end position="134"/>
    </location>
</feature>